<evidence type="ECO:0000313" key="3">
    <source>
        <dbReference type="EMBL" id="AWT41374.1"/>
    </source>
</evidence>
<reference evidence="3 4" key="1">
    <citation type="submission" date="2018-06" db="EMBL/GenBank/DDBJ databases">
        <title>The complete genome sequence of a nosiheptide producer Streptomyces actuosus ATCC 25421: deducing the ability of producing a new class III lantibiotics.</title>
        <authorList>
            <person name="Liu W."/>
            <person name="Sun F."/>
            <person name="Hu Y."/>
        </authorList>
    </citation>
    <scope>NUCLEOTIDE SEQUENCE [LARGE SCALE GENOMIC DNA]</scope>
    <source>
        <strain evidence="3 4">ATCC 25421</strain>
    </source>
</reference>
<feature type="compositionally biased region" description="Pro residues" evidence="1">
    <location>
        <begin position="60"/>
        <end position="72"/>
    </location>
</feature>
<dbReference type="InterPro" id="IPR041664">
    <property type="entry name" value="AAA_16"/>
</dbReference>
<dbReference type="KEGG" id="sact:DMT42_02960"/>
<accession>A0A2U9NW85</accession>
<feature type="region of interest" description="Disordered" evidence="1">
    <location>
        <begin position="35"/>
        <end position="108"/>
    </location>
</feature>
<dbReference type="Proteomes" id="UP000247634">
    <property type="component" value="Chromosome"/>
</dbReference>
<feature type="domain" description="Orc1-like AAA ATPase" evidence="2">
    <location>
        <begin position="855"/>
        <end position="986"/>
    </location>
</feature>
<gene>
    <name evidence="3" type="ORF">DMT42_02960</name>
</gene>
<protein>
    <recommendedName>
        <fullName evidence="2">Orc1-like AAA ATPase domain-containing protein</fullName>
    </recommendedName>
</protein>
<dbReference type="InterPro" id="IPR047738">
    <property type="entry name" value="SAV_2336-like_N"/>
</dbReference>
<keyword evidence="4" id="KW-1185">Reference proteome</keyword>
<dbReference type="InterPro" id="IPR027417">
    <property type="entry name" value="P-loop_NTPase"/>
</dbReference>
<dbReference type="Pfam" id="PF13191">
    <property type="entry name" value="AAA_16"/>
    <property type="match status" value="1"/>
</dbReference>
<organism evidence="3 4">
    <name type="scientific">Streptomyces actuosus</name>
    <dbReference type="NCBI Taxonomy" id="1885"/>
    <lineage>
        <taxon>Bacteria</taxon>
        <taxon>Bacillati</taxon>
        <taxon>Actinomycetota</taxon>
        <taxon>Actinomycetes</taxon>
        <taxon>Kitasatosporales</taxon>
        <taxon>Streptomycetaceae</taxon>
        <taxon>Streptomyces</taxon>
    </lineage>
</organism>
<dbReference type="RefSeq" id="WP_110626310.1">
    <property type="nucleotide sequence ID" value="NZ_CP029788.1"/>
</dbReference>
<dbReference type="NCBIfam" id="NF041121">
    <property type="entry name" value="SAV_2336_NTERM"/>
    <property type="match status" value="1"/>
</dbReference>
<evidence type="ECO:0000259" key="2">
    <source>
        <dbReference type="Pfam" id="PF13191"/>
    </source>
</evidence>
<name>A0A2U9NW85_STRAS</name>
<dbReference type="SUPFAM" id="SSF52540">
    <property type="entry name" value="P-loop containing nucleoside triphosphate hydrolases"/>
    <property type="match status" value="1"/>
</dbReference>
<proteinExistence type="predicted"/>
<dbReference type="OrthoDB" id="3483427at2"/>
<dbReference type="EMBL" id="CP029788">
    <property type="protein sequence ID" value="AWT41374.1"/>
    <property type="molecule type" value="Genomic_DNA"/>
</dbReference>
<sequence>MSDALSRLLRALGNAALPPGTDARGIADALWLAASGTTDRGPAPPRSAPATEAAGHPDPPRPPEQVPPPPPEDAGATGTRNAELSVRRTGAGSTVRGTPLSLGRAGPLPDALAVGRAVQPFRRPWRRGARGLLDIDATVEHYARGGPLVPLFRPAPEAWFEAVVVVDSALSMSVWDETTRAVTRLLATMGGFRAVHTWRLKWHGDEPTVLDHLGSEVPRDRVPHHGSGTGGRRLVLLVSDCAAAGWYSPVPWLMLRDWGALLPVALLDPLPPRLWRRSALNLPAVRVTADRAGEPNSALRFRLPPRLRAHDQTDPQGTWSALPVVSCAPHSLGAWASTLMRTDPRGCDAVLIPATGRPPTAHNGPAPARQTDPERLADAFTLTAPAPAVRLAVLCSGLPDLPLSLLHILREEAVPEARYADLAELLTSGLFTVRRDTEGEPLLVLAGPARARLRTHLTTHDVWRVRAAFSRHAAAHPYAPGGVAAVRHDPLAAQLVPAQSEPFAETATTVREERGARAAEPGGTTRPVAPSEAETVYEAVHAQLRPLYEPPVSDRALPDTEILLRHLIGYAYDRLPAPLGGWPHRHTLFDDLRARPGGLTPDAVIADLASWMSEAGIDLEGPPDSFDPPVHEVVWRTSGTPLRVAVRKETDVPWQRVLEAARTTTPRTPIVLSPVDFLLVIDDSDKPGGLQPLDSCVAVVERKHPLPGAVVVFRLQTRLGSVPADDNGALGDALQVLHRRAGSPPYASLERAAAMAPLPVNLSRSTLSNWFLGRTLPADGRSFAWLVEHLALRAEPDSDPRPTVAAFTALREHLLLRRRDAPAPPAPSARLGQPVTRLEDPALPPYVERSHDPLLRTVVRDCADGVSRLVLLVGPPGSGKTRSAREAIRVLPHDWFLWTPGSRAELDAALGTPARIGARTVIWLGDAERHLLDDIPDPHGERVAAALRRRLRDPADGPVLVLGTLRTESWNTLTSAAPRRSPDRHPRARDLCQMAVAVPVSPQGDAASLSYLTEGAGAIERYTSAAPPVRRYVDAAIDAVRCGHGPVIPGKLLVDAVRGYPRTSDEESGGRGGVTFQTLSVAGLLEVGGVDDRVSEGYFRLAEHIEQYGREIRRDMVPPASLWDALARHATAADLEAVVRAAERQGESRWAERFRGLARERRRAWEEFDHRRFHELLQRADLNVEQTRSVIAAAMAWLSEHGSTGEAGFVLRALLQHPDLPHQQAPRVCGLTLRWLQTHGETQDAALILSSLLTSRYLTGAEVDQALAHLQRRLAVHGDEATAWALLTAALAREEWTVRQVRLLADRTLDWLGSHSRTGEMHLVYATALRRSDLPPDVLHRFVRYALDWLGSFDALEGGFVLASLLMRGDLAAGEGREVLESAFTWLEGHDRGPNTQFVLGGLLSRPDLAPVDVRRAVAYAFRWLDDQGAEPFAELVLHPLLRRTDLEREATERAVEAGRRWCDARSADDEPDSGIGDLVRIRAAALDTEHDHLVLAVDIAGFAHRSDIDEAVARDIMDTVMLQASPYDGSLTFYDGIDRSDGRIMAFAAGAEVATTARELLTRLERAVRGLREDGSVRLHLALHIAKVPPGPEAGQGQEMLTLSRLLDSAPLRAALEAASGAPAALAVSDILFRTAFSADESVAGRFRPVNVPTRNGVEKAWITAFGYERPPGLEAWSRPPGHL</sequence>
<evidence type="ECO:0000256" key="1">
    <source>
        <dbReference type="SAM" id="MobiDB-lite"/>
    </source>
</evidence>
<feature type="region of interest" description="Disordered" evidence="1">
    <location>
        <begin position="512"/>
        <end position="531"/>
    </location>
</feature>
<evidence type="ECO:0000313" key="4">
    <source>
        <dbReference type="Proteomes" id="UP000247634"/>
    </source>
</evidence>